<organism evidence="1">
    <name type="scientific">uncultured Caudovirales phage</name>
    <dbReference type="NCBI Taxonomy" id="2100421"/>
    <lineage>
        <taxon>Viruses</taxon>
        <taxon>Duplodnaviria</taxon>
        <taxon>Heunggongvirae</taxon>
        <taxon>Uroviricota</taxon>
        <taxon>Caudoviricetes</taxon>
        <taxon>Peduoviridae</taxon>
        <taxon>Maltschvirus</taxon>
        <taxon>Maltschvirus maltsch</taxon>
    </lineage>
</organism>
<protein>
    <submittedName>
        <fullName evidence="1">SGNH_hydrolase domain containing protein</fullName>
    </submittedName>
</protein>
<accession>A0A6J5L776</accession>
<reference evidence="1" key="1">
    <citation type="submission" date="2020-04" db="EMBL/GenBank/DDBJ databases">
        <authorList>
            <person name="Chiriac C."/>
            <person name="Salcher M."/>
            <person name="Ghai R."/>
            <person name="Kavagutti S V."/>
        </authorList>
    </citation>
    <scope>NUCLEOTIDE SEQUENCE</scope>
</reference>
<proteinExistence type="predicted"/>
<sequence>MILVNGDSFTYGEELADRTKSWPNYINSNVVNLAAPGFSNDAIIRTTVNAVEACLLSVEYVIVAWTTPNRIEVNGQHLTPHSHRKYGSICDHVFLDWNEEWAQKKFNTQVLLLDSYLRDRGISYLFVKTFDVPDCVTGNWAPGSVVEWMGDCPKGPGGHPLELGHQRIAEKINEHIRNLGWLP</sequence>
<name>A0A6J5L776_9CAUD</name>
<gene>
    <name evidence="1" type="ORF">UFOVP112_96</name>
</gene>
<keyword evidence="1" id="KW-0378">Hydrolase</keyword>
<dbReference type="GO" id="GO:0016787">
    <property type="term" value="F:hydrolase activity"/>
    <property type="evidence" value="ECO:0007669"/>
    <property type="project" value="UniProtKB-KW"/>
</dbReference>
<evidence type="ECO:0000313" key="1">
    <source>
        <dbReference type="EMBL" id="CAB4128887.1"/>
    </source>
</evidence>
<dbReference type="SUPFAM" id="SSF52266">
    <property type="entry name" value="SGNH hydrolase"/>
    <property type="match status" value="1"/>
</dbReference>
<dbReference type="EMBL" id="LR796233">
    <property type="protein sequence ID" value="CAB4128887.1"/>
    <property type="molecule type" value="Genomic_DNA"/>
</dbReference>